<evidence type="ECO:0000313" key="2">
    <source>
        <dbReference type="Proteomes" id="UP000315647"/>
    </source>
</evidence>
<dbReference type="PROSITE" id="PS50887">
    <property type="entry name" value="GGDEF"/>
    <property type="match status" value="1"/>
</dbReference>
<dbReference type="SUPFAM" id="SSF55073">
    <property type="entry name" value="Nucleotide cyclase"/>
    <property type="match status" value="1"/>
</dbReference>
<dbReference type="Gene3D" id="3.30.70.270">
    <property type="match status" value="1"/>
</dbReference>
<gene>
    <name evidence="1" type="ORF">Enr10x_13130</name>
</gene>
<dbReference type="EMBL" id="CP037421">
    <property type="protein sequence ID" value="QDT26015.1"/>
    <property type="molecule type" value="Genomic_DNA"/>
</dbReference>
<accession>A0A518A2P4</accession>
<protein>
    <submittedName>
        <fullName evidence="1">Response regulator PleD</fullName>
    </submittedName>
</protein>
<dbReference type="InterPro" id="IPR000160">
    <property type="entry name" value="GGDEF_dom"/>
</dbReference>
<dbReference type="InterPro" id="IPR029787">
    <property type="entry name" value="Nucleotide_cyclase"/>
</dbReference>
<dbReference type="NCBIfam" id="TIGR00254">
    <property type="entry name" value="GGDEF"/>
    <property type="match status" value="1"/>
</dbReference>
<keyword evidence="2" id="KW-1185">Reference proteome</keyword>
<proteinExistence type="predicted"/>
<evidence type="ECO:0000313" key="1">
    <source>
        <dbReference type="EMBL" id="QDT26015.1"/>
    </source>
</evidence>
<accession>A0A517Q312</accession>
<dbReference type="AlphaFoldDB" id="A0A517Q312"/>
<dbReference type="RefSeq" id="WP_145105116.1">
    <property type="nucleotide sequence ID" value="NZ_CP036277.1"/>
</dbReference>
<dbReference type="InterPro" id="IPR043128">
    <property type="entry name" value="Rev_trsase/Diguanyl_cyclase"/>
</dbReference>
<reference evidence="1 2" key="1">
    <citation type="submission" date="2019-03" db="EMBL/GenBank/DDBJ databases">
        <title>Deep-cultivation of Planctomycetes and their phenomic and genomic characterization uncovers novel biology.</title>
        <authorList>
            <person name="Wiegand S."/>
            <person name="Jogler M."/>
            <person name="Boedeker C."/>
            <person name="Pinto D."/>
            <person name="Vollmers J."/>
            <person name="Rivas-Marin E."/>
            <person name="Kohn T."/>
            <person name="Peeters S.H."/>
            <person name="Heuer A."/>
            <person name="Rast P."/>
            <person name="Oberbeckmann S."/>
            <person name="Bunk B."/>
            <person name="Jeske O."/>
            <person name="Meyerdierks A."/>
            <person name="Storesund J.E."/>
            <person name="Kallscheuer N."/>
            <person name="Luecker S."/>
            <person name="Lage O.M."/>
            <person name="Pohl T."/>
            <person name="Merkel B.J."/>
            <person name="Hornburger P."/>
            <person name="Mueller R.-W."/>
            <person name="Bruemmer F."/>
            <person name="Labrenz M."/>
            <person name="Spormann A.M."/>
            <person name="Op den Camp H."/>
            <person name="Overmann J."/>
            <person name="Amann R."/>
            <person name="Jetten M.S.M."/>
            <person name="Mascher T."/>
            <person name="Medema M.H."/>
            <person name="Devos D.P."/>
            <person name="Kaster A.-K."/>
            <person name="Ovreas L."/>
            <person name="Rohde M."/>
            <person name="Galperin M.Y."/>
            <person name="Jogler C."/>
        </authorList>
    </citation>
    <scope>NUCLEOTIDE SEQUENCE [LARGE SCALE GENOMIC DNA]</scope>
    <source>
        <strain evidence="1 2">Enr10</strain>
    </source>
</reference>
<sequence>MTAILLTNLFSLSSDILICFGVGLLLAVSLGFVAGYLLGKGSSARDFRRAKQHLQNCYEHVQKSLETAYEACALLEKYPGTILTREQSTQLNQKRSKLLDLIGRLVERKAPDPAAEAVPQKTEKKKLQPFPELQWALQPEQSHIKLPDASAFEANLEMMLLAGSETELNSGLLLVQMNQCEQLKERFGIMAPAKFMKTLSRLVLHKIRDEDVVCVWKSDTLAVLFPGLTITEGQACAELVRDAIRHHHFRLETSSPEVVVTASLAYITCVPGDSAELVLERGAHALTQSQKRGRNQLIIQDSHSYEHKRAV</sequence>
<dbReference type="Pfam" id="PF00990">
    <property type="entry name" value="GGDEF"/>
    <property type="match status" value="1"/>
</dbReference>
<organism evidence="1 2">
    <name type="scientific">Gimesia panareensis</name>
    <dbReference type="NCBI Taxonomy" id="2527978"/>
    <lineage>
        <taxon>Bacteria</taxon>
        <taxon>Pseudomonadati</taxon>
        <taxon>Planctomycetota</taxon>
        <taxon>Planctomycetia</taxon>
        <taxon>Planctomycetales</taxon>
        <taxon>Planctomycetaceae</taxon>
        <taxon>Gimesia</taxon>
    </lineage>
</organism>
<dbReference type="Proteomes" id="UP000315647">
    <property type="component" value="Chromosome"/>
</dbReference>
<dbReference type="SMART" id="SM00267">
    <property type="entry name" value="GGDEF"/>
    <property type="match status" value="1"/>
</dbReference>
<name>A0A517Q312_9PLAN</name>